<keyword evidence="3" id="KW-1185">Reference proteome</keyword>
<gene>
    <name evidence="2" type="ORF">BGE01nite_21540</name>
</gene>
<protein>
    <submittedName>
        <fullName evidence="2">Uncharacterized protein</fullName>
    </submittedName>
</protein>
<dbReference type="Proteomes" id="UP000321577">
    <property type="component" value="Unassembled WGS sequence"/>
</dbReference>
<evidence type="ECO:0000256" key="1">
    <source>
        <dbReference type="SAM" id="Phobius"/>
    </source>
</evidence>
<organism evidence="2 3">
    <name type="scientific">Brevifollis gellanilyticus</name>
    <dbReference type="NCBI Taxonomy" id="748831"/>
    <lineage>
        <taxon>Bacteria</taxon>
        <taxon>Pseudomonadati</taxon>
        <taxon>Verrucomicrobiota</taxon>
        <taxon>Verrucomicrobiia</taxon>
        <taxon>Verrucomicrobiales</taxon>
        <taxon>Verrucomicrobiaceae</taxon>
    </lineage>
</organism>
<keyword evidence="1" id="KW-0472">Membrane</keyword>
<keyword evidence="1" id="KW-0812">Transmembrane</keyword>
<name>A0A512M804_9BACT</name>
<accession>A0A512M804</accession>
<dbReference type="AlphaFoldDB" id="A0A512M804"/>
<feature type="transmembrane region" description="Helical" evidence="1">
    <location>
        <begin position="15"/>
        <end position="35"/>
    </location>
</feature>
<reference evidence="2 3" key="1">
    <citation type="submission" date="2019-07" db="EMBL/GenBank/DDBJ databases">
        <title>Whole genome shotgun sequence of Brevifollis gellanilyticus NBRC 108608.</title>
        <authorList>
            <person name="Hosoyama A."/>
            <person name="Uohara A."/>
            <person name="Ohji S."/>
            <person name="Ichikawa N."/>
        </authorList>
    </citation>
    <scope>NUCLEOTIDE SEQUENCE [LARGE SCALE GENOMIC DNA]</scope>
    <source>
        <strain evidence="2 3">NBRC 108608</strain>
    </source>
</reference>
<feature type="transmembrane region" description="Helical" evidence="1">
    <location>
        <begin position="47"/>
        <end position="67"/>
    </location>
</feature>
<proteinExistence type="predicted"/>
<comment type="caution">
    <text evidence="2">The sequence shown here is derived from an EMBL/GenBank/DDBJ whole genome shotgun (WGS) entry which is preliminary data.</text>
</comment>
<evidence type="ECO:0000313" key="2">
    <source>
        <dbReference type="EMBL" id="GEP42863.1"/>
    </source>
</evidence>
<sequence length="210" mass="23536">MLAYVDGRFFFPLRILPSALVGGLIYLLFLGYYVIKSFSKDSRSLVRVKRCLFAGLSFLVISLPNFVDDGYYEMGLRDHVKSLFSPKLIADVKQRVRAFAEIPENAQRREPRSPGAEDLPSEVAASAWGFPGHVSYTIQGPEEPLTISLTWGGGLIGHHGLLITNEEIPSKGYPSHGGDDNDEAHDFERFNPFERYYPLGEGAYIFIDEN</sequence>
<keyword evidence="1" id="KW-1133">Transmembrane helix</keyword>
<evidence type="ECO:0000313" key="3">
    <source>
        <dbReference type="Proteomes" id="UP000321577"/>
    </source>
</evidence>
<dbReference type="EMBL" id="BKAG01000012">
    <property type="protein sequence ID" value="GEP42863.1"/>
    <property type="molecule type" value="Genomic_DNA"/>
</dbReference>